<proteinExistence type="inferred from homology"/>
<comment type="caution">
    <text evidence="3">The sequence shown here is derived from an EMBL/GenBank/DDBJ whole genome shotgun (WGS) entry which is preliminary data.</text>
</comment>
<reference evidence="3 4" key="1">
    <citation type="journal article" date="2015" name="Genome Announc.">
        <title>Expanding the biotechnology potential of lactobacilli through comparative genomics of 213 strains and associated genera.</title>
        <authorList>
            <person name="Sun Z."/>
            <person name="Harris H.M."/>
            <person name="McCann A."/>
            <person name="Guo C."/>
            <person name="Argimon S."/>
            <person name="Zhang W."/>
            <person name="Yang X."/>
            <person name="Jeffery I.B."/>
            <person name="Cooney J.C."/>
            <person name="Kagawa T.F."/>
            <person name="Liu W."/>
            <person name="Song Y."/>
            <person name="Salvetti E."/>
            <person name="Wrobel A."/>
            <person name="Rasinkangas P."/>
            <person name="Parkhill J."/>
            <person name="Rea M.C."/>
            <person name="O'Sullivan O."/>
            <person name="Ritari J."/>
            <person name="Douillard F.P."/>
            <person name="Paul Ross R."/>
            <person name="Yang R."/>
            <person name="Briner A.E."/>
            <person name="Felis G.E."/>
            <person name="de Vos W.M."/>
            <person name="Barrangou R."/>
            <person name="Klaenhammer T.R."/>
            <person name="Caufield P.W."/>
            <person name="Cui Y."/>
            <person name="Zhang H."/>
            <person name="O'Toole P.W."/>
        </authorList>
    </citation>
    <scope>NUCLEOTIDE SEQUENCE [LARGE SCALE GENOMIC DNA]</scope>
    <source>
        <strain evidence="3 4">DSM 17758</strain>
    </source>
</reference>
<dbReference type="Proteomes" id="UP000051315">
    <property type="component" value="Unassembled WGS sequence"/>
</dbReference>
<dbReference type="HAMAP" id="MF_01124">
    <property type="entry name" value="MecA"/>
    <property type="match status" value="1"/>
</dbReference>
<evidence type="ECO:0000256" key="2">
    <source>
        <dbReference type="HAMAP-Rule" id="MF_01124"/>
    </source>
</evidence>
<dbReference type="GO" id="GO:0030674">
    <property type="term" value="F:protein-macromolecule adaptor activity"/>
    <property type="evidence" value="ECO:0007669"/>
    <property type="project" value="UniProtKB-UniRule"/>
</dbReference>
<protein>
    <recommendedName>
        <fullName evidence="2">Adapter protein MecA</fullName>
    </recommendedName>
</protein>
<dbReference type="PANTHER" id="PTHR39161">
    <property type="entry name" value="ADAPTER PROTEIN MECA"/>
    <property type="match status" value="1"/>
</dbReference>
<accession>A0A0R1W170</accession>
<name>A0A0R1W170_9LACO</name>
<comment type="subunit">
    <text evidence="2">Homodimer.</text>
</comment>
<gene>
    <name evidence="2" type="primary">mecA</name>
    <name evidence="3" type="ORF">FC15_GL000720</name>
</gene>
<evidence type="ECO:0000313" key="4">
    <source>
        <dbReference type="Proteomes" id="UP000051315"/>
    </source>
</evidence>
<comment type="domain">
    <text evidence="2">The N-terminal domain probably binds unfolded/aggregated proteins; the C-terminal domain interacts with ClpC.</text>
</comment>
<dbReference type="PIRSF" id="PIRSF029008">
    <property type="entry name" value="MecA"/>
    <property type="match status" value="1"/>
</dbReference>
<comment type="similarity">
    <text evidence="1 2">Belongs to the MecA family.</text>
</comment>
<dbReference type="InterPro" id="IPR038471">
    <property type="entry name" value="MecA_C_sf"/>
</dbReference>
<dbReference type="OrthoDB" id="2360201at2"/>
<dbReference type="EMBL" id="AZFX01000094">
    <property type="protein sequence ID" value="KRM08044.1"/>
    <property type="molecule type" value="Genomic_DNA"/>
</dbReference>
<dbReference type="STRING" id="1423735.FC15_GL000720"/>
<dbReference type="PANTHER" id="PTHR39161:SF1">
    <property type="entry name" value="ADAPTER PROTEIN MECA 1"/>
    <property type="match status" value="1"/>
</dbReference>
<dbReference type="AlphaFoldDB" id="A0A0R1W170"/>
<evidence type="ECO:0000313" key="3">
    <source>
        <dbReference type="EMBL" id="KRM08044.1"/>
    </source>
</evidence>
<comment type="function">
    <text evidence="2">Enables the recognition and targeting of unfolded and aggregated proteins to the ClpC protease or to other proteins involved in proteolysis.</text>
</comment>
<dbReference type="PATRIC" id="fig|1423735.3.peg.753"/>
<dbReference type="InterPro" id="IPR008681">
    <property type="entry name" value="Neg-reg_MecA"/>
</dbReference>
<organism evidence="3 4">
    <name type="scientific">Lapidilactobacillus concavus DSM 17758</name>
    <dbReference type="NCBI Taxonomy" id="1423735"/>
    <lineage>
        <taxon>Bacteria</taxon>
        <taxon>Bacillati</taxon>
        <taxon>Bacillota</taxon>
        <taxon>Bacilli</taxon>
        <taxon>Lactobacillales</taxon>
        <taxon>Lactobacillaceae</taxon>
        <taxon>Lapidilactobacillus</taxon>
    </lineage>
</organism>
<dbReference type="Gene3D" id="3.30.70.1950">
    <property type="match status" value="1"/>
</dbReference>
<dbReference type="Pfam" id="PF05389">
    <property type="entry name" value="MecA"/>
    <property type="match status" value="1"/>
</dbReference>
<keyword evidence="4" id="KW-1185">Reference proteome</keyword>
<sequence>MEMERVDENTIRVVLGSDDLEARGVTMLDLLGNHQQIEKFFYSILEEVDADHVFADNDAVTFQVMPSHNGLELLISRLDEDEINDKDSLNKAVLKRAKNATKNQHQLNDLQKILQGSDADDNDQDDLERYLNDEEVDVRDVVLQLPDFEAMIQLADALRLEAGMSNLYRYRGTYYIQLVLFTDEMREMNPDDALTIAKEYGNKTTVTPEVLSEYGEKIMDQTALELTRHYFL</sequence>
<evidence type="ECO:0000256" key="1">
    <source>
        <dbReference type="ARBA" id="ARBA00005397"/>
    </source>
</evidence>
<dbReference type="RefSeq" id="WP_057825691.1">
    <property type="nucleotide sequence ID" value="NZ_AZFX01000094.1"/>
</dbReference>